<dbReference type="Proteomes" id="UP000182719">
    <property type="component" value="Unassembled WGS sequence"/>
</dbReference>
<feature type="compositionally biased region" description="Polar residues" evidence="1">
    <location>
        <begin position="135"/>
        <end position="153"/>
    </location>
</feature>
<evidence type="ECO:0000256" key="1">
    <source>
        <dbReference type="SAM" id="MobiDB-lite"/>
    </source>
</evidence>
<feature type="region of interest" description="Disordered" evidence="1">
    <location>
        <begin position="123"/>
        <end position="158"/>
    </location>
</feature>
<keyword evidence="3" id="KW-1185">Reference proteome</keyword>
<protein>
    <recommendedName>
        <fullName evidence="4">DUF4156 domain-containing protein</fullName>
    </recommendedName>
</protein>
<dbReference type="Pfam" id="PF13698">
    <property type="entry name" value="DUF4156"/>
    <property type="match status" value="1"/>
</dbReference>
<evidence type="ECO:0000313" key="2">
    <source>
        <dbReference type="EMBL" id="SEM73393.1"/>
    </source>
</evidence>
<gene>
    <name evidence="2" type="ORF">SAMN05444354_12227</name>
</gene>
<dbReference type="OrthoDB" id="5516561at2"/>
<organism evidence="2 3">
    <name type="scientific">Stigmatella aurantiaca</name>
    <dbReference type="NCBI Taxonomy" id="41"/>
    <lineage>
        <taxon>Bacteria</taxon>
        <taxon>Pseudomonadati</taxon>
        <taxon>Myxococcota</taxon>
        <taxon>Myxococcia</taxon>
        <taxon>Myxococcales</taxon>
        <taxon>Cystobacterineae</taxon>
        <taxon>Archangiaceae</taxon>
        <taxon>Stigmatella</taxon>
    </lineage>
</organism>
<dbReference type="RefSeq" id="WP_083423481.1">
    <property type="nucleotide sequence ID" value="NZ_FOAP01000022.1"/>
</dbReference>
<reference evidence="3" key="1">
    <citation type="submission" date="2016-10" db="EMBL/GenBank/DDBJ databases">
        <authorList>
            <person name="Varghese N."/>
            <person name="Submissions S."/>
        </authorList>
    </citation>
    <scope>NUCLEOTIDE SEQUENCE [LARGE SCALE GENOMIC DNA]</scope>
    <source>
        <strain evidence="3">DSM 17044</strain>
    </source>
</reference>
<dbReference type="EMBL" id="FOAP01000022">
    <property type="protein sequence ID" value="SEM73393.1"/>
    <property type="molecule type" value="Genomic_DNA"/>
</dbReference>
<evidence type="ECO:0008006" key="4">
    <source>
        <dbReference type="Google" id="ProtNLM"/>
    </source>
</evidence>
<dbReference type="InterPro" id="IPR025294">
    <property type="entry name" value="DUF4156"/>
</dbReference>
<accession>A0A1H8AS49</accession>
<dbReference type="PROSITE" id="PS51257">
    <property type="entry name" value="PROKAR_LIPOPROTEIN"/>
    <property type="match status" value="1"/>
</dbReference>
<dbReference type="AlphaFoldDB" id="A0A1H8AS49"/>
<name>A0A1H8AS49_STIAU</name>
<proteinExistence type="predicted"/>
<evidence type="ECO:0000313" key="3">
    <source>
        <dbReference type="Proteomes" id="UP000182719"/>
    </source>
</evidence>
<sequence length="182" mass="18563">MPIMRWKQAVPGLVAVGLITGCATASLSKRGGQVLPLATAPGPECKNLGTVIGSGGGIFGGAYISNENLVQYALNDAMNKTAARGGTHFFAHAPSLGGGDGTTTTATLMAIAYKCPPGTYGSTEAQAAPEAANDGTVQAQAAPTEGSSQSFLSNCPALEGESTRERALRCKKLFKEREEGAE</sequence>